<dbReference type="InterPro" id="IPR036511">
    <property type="entry name" value="TGT-like_sf"/>
</dbReference>
<sequence length="331" mass="38999">MGIRRKDQVFDQHEIVKCFSVDTFETLVDYDLPKDVTGKRMAKGMDRTRILNEQTFEYEENLATPVFITLGGGHSAFERRRCAVDIGRRSENDAQVAGYSIEFHDFWHGGHWDLAAIKELLHETLEPLPAGRLRYICGVFSPTQVWHLVRMGIDLFDTSFASKMADEAKAIRLAPDFAETSSFTLMDFTDDHAMDEERVKLDKRFDWVGPMDRLSKIRAIRLRQVTNETDLERQYRENREKLNRWCSAFWADHNTKFDREKAAYVDKRKSEIGRTEQVSAEDLSKFYKQFLDSRHQALMDFNSEWYRRNLGLIWPALQVNMIRLKRLLLRR</sequence>
<dbReference type="GO" id="GO:0006400">
    <property type="term" value="P:tRNA modification"/>
    <property type="evidence" value="ECO:0007669"/>
    <property type="project" value="InterPro"/>
</dbReference>
<keyword evidence="9" id="KW-1185">Reference proteome</keyword>
<accession>A0AA36DF16</accession>
<gene>
    <name evidence="8" type="ORF">MSPICULIGERA_LOCUS24513</name>
</gene>
<dbReference type="Proteomes" id="UP001177023">
    <property type="component" value="Unassembled WGS sequence"/>
</dbReference>
<dbReference type="InterPro" id="IPR018796">
    <property type="entry name" value="COA8"/>
</dbReference>
<dbReference type="GO" id="GO:0097193">
    <property type="term" value="P:intrinsic apoptotic signaling pathway"/>
    <property type="evidence" value="ECO:0007669"/>
    <property type="project" value="InterPro"/>
</dbReference>
<dbReference type="GO" id="GO:0005743">
    <property type="term" value="C:mitochondrial inner membrane"/>
    <property type="evidence" value="ECO:0007669"/>
    <property type="project" value="UniProtKB-SubCell"/>
</dbReference>
<feature type="domain" description="tRNA-guanine(15) transglycosylase-like" evidence="7">
    <location>
        <begin position="28"/>
        <end position="172"/>
    </location>
</feature>
<feature type="non-terminal residue" evidence="8">
    <location>
        <position position="331"/>
    </location>
</feature>
<dbReference type="Pfam" id="PF10231">
    <property type="entry name" value="COA8"/>
    <property type="match status" value="1"/>
</dbReference>
<evidence type="ECO:0000313" key="8">
    <source>
        <dbReference type="EMBL" id="CAJ0586509.1"/>
    </source>
</evidence>
<dbReference type="SUPFAM" id="SSF51713">
    <property type="entry name" value="tRNA-guanine transglycosylase"/>
    <property type="match status" value="1"/>
</dbReference>
<dbReference type="InterPro" id="IPR002616">
    <property type="entry name" value="tRNA_ribo_trans-like"/>
</dbReference>
<evidence type="ECO:0000256" key="4">
    <source>
        <dbReference type="ARBA" id="ARBA00022946"/>
    </source>
</evidence>
<evidence type="ECO:0000256" key="3">
    <source>
        <dbReference type="ARBA" id="ARBA00022792"/>
    </source>
</evidence>
<comment type="subcellular location">
    <subcellularLocation>
        <location evidence="1">Mitochondrion inner membrane</location>
        <topology evidence="1">Peripheral membrane protein</topology>
        <orientation evidence="1">Matrix side</orientation>
    </subcellularLocation>
</comment>
<evidence type="ECO:0000256" key="2">
    <source>
        <dbReference type="ARBA" id="ARBA00005453"/>
    </source>
</evidence>
<reference evidence="8" key="1">
    <citation type="submission" date="2023-06" db="EMBL/GenBank/DDBJ databases">
        <authorList>
            <person name="Delattre M."/>
        </authorList>
    </citation>
    <scope>NUCLEOTIDE SEQUENCE</scope>
    <source>
        <strain evidence="8">AF72</strain>
    </source>
</reference>
<evidence type="ECO:0000256" key="5">
    <source>
        <dbReference type="ARBA" id="ARBA00023128"/>
    </source>
</evidence>
<dbReference type="Gene3D" id="3.20.20.105">
    <property type="entry name" value="Queuine tRNA-ribosyltransferase-like"/>
    <property type="match status" value="1"/>
</dbReference>
<keyword evidence="4" id="KW-0809">Transit peptide</keyword>
<dbReference type="AlphaFoldDB" id="A0AA36DF16"/>
<keyword evidence="5" id="KW-0496">Mitochondrion</keyword>
<name>A0AA36DF16_9BILA</name>
<comment type="similarity">
    <text evidence="2">Belongs to the COA8 family.</text>
</comment>
<organism evidence="8 9">
    <name type="scientific">Mesorhabditis spiculigera</name>
    <dbReference type="NCBI Taxonomy" id="96644"/>
    <lineage>
        <taxon>Eukaryota</taxon>
        <taxon>Metazoa</taxon>
        <taxon>Ecdysozoa</taxon>
        <taxon>Nematoda</taxon>
        <taxon>Chromadorea</taxon>
        <taxon>Rhabditida</taxon>
        <taxon>Rhabditina</taxon>
        <taxon>Rhabditomorpha</taxon>
        <taxon>Rhabditoidea</taxon>
        <taxon>Rhabditidae</taxon>
        <taxon>Mesorhabditinae</taxon>
        <taxon>Mesorhabditis</taxon>
    </lineage>
</organism>
<comment type="caution">
    <text evidence="8">The sequence shown here is derived from an EMBL/GenBank/DDBJ whole genome shotgun (WGS) entry which is preliminary data.</text>
</comment>
<keyword evidence="3" id="KW-0999">Mitochondrion inner membrane</keyword>
<keyword evidence="6" id="KW-0472">Membrane</keyword>
<dbReference type="EMBL" id="CATQJA010002708">
    <property type="protein sequence ID" value="CAJ0586509.1"/>
    <property type="molecule type" value="Genomic_DNA"/>
</dbReference>
<dbReference type="PANTHER" id="PTHR31107">
    <property type="entry name" value="APOPTOGENIC PROTEIN 1, MITOCHONDRIAL"/>
    <property type="match status" value="1"/>
</dbReference>
<evidence type="ECO:0000256" key="6">
    <source>
        <dbReference type="ARBA" id="ARBA00023136"/>
    </source>
</evidence>
<dbReference type="Pfam" id="PF01702">
    <property type="entry name" value="TGT"/>
    <property type="match status" value="1"/>
</dbReference>
<evidence type="ECO:0000256" key="1">
    <source>
        <dbReference type="ARBA" id="ARBA00004443"/>
    </source>
</evidence>
<proteinExistence type="inferred from homology"/>
<protein>
    <recommendedName>
        <fullName evidence="7">tRNA-guanine(15) transglycosylase-like domain-containing protein</fullName>
    </recommendedName>
</protein>
<evidence type="ECO:0000313" key="9">
    <source>
        <dbReference type="Proteomes" id="UP001177023"/>
    </source>
</evidence>
<dbReference type="PANTHER" id="PTHR31107:SF2">
    <property type="entry name" value="CYTOCHROME C OXIDASE ASSEMBLY FACTOR 8"/>
    <property type="match status" value="1"/>
</dbReference>
<evidence type="ECO:0000259" key="7">
    <source>
        <dbReference type="Pfam" id="PF01702"/>
    </source>
</evidence>